<dbReference type="EMBL" id="AWVQ01000223">
    <property type="protein sequence ID" value="ERK71814.1"/>
    <property type="molecule type" value="Genomic_DNA"/>
</dbReference>
<dbReference type="AlphaFoldDB" id="U2RTD0"/>
<evidence type="ECO:0000313" key="2">
    <source>
        <dbReference type="Proteomes" id="UP000016605"/>
    </source>
</evidence>
<dbReference type="Proteomes" id="UP000016605">
    <property type="component" value="Unassembled WGS sequence"/>
</dbReference>
<reference evidence="1 2" key="1">
    <citation type="submission" date="2013-08" db="EMBL/GenBank/DDBJ databases">
        <authorList>
            <person name="Weinstock G."/>
            <person name="Sodergren E."/>
            <person name="Wylie T."/>
            <person name="Fulton L."/>
            <person name="Fulton R."/>
            <person name="Fronick C."/>
            <person name="O'Laughlin M."/>
            <person name="Godfrey J."/>
            <person name="Miner T."/>
            <person name="Herter B."/>
            <person name="Appelbaum E."/>
            <person name="Cordes M."/>
            <person name="Lek S."/>
            <person name="Wollam A."/>
            <person name="Pepin K.H."/>
            <person name="Palsikar V.B."/>
            <person name="Mitreva M."/>
            <person name="Wilson R.K."/>
        </authorList>
    </citation>
    <scope>NUCLEOTIDE SEQUENCE [LARGE SCALE GENOMIC DNA]</scope>
    <source>
        <strain evidence="1 2">ATCC 14665</strain>
    </source>
</reference>
<feature type="non-terminal residue" evidence="1">
    <location>
        <position position="1"/>
    </location>
</feature>
<sequence length="39" mass="4161">LARDGAEQVGRALQPLLSTVDGTGRAALTRELERMLSAH</sequence>
<proteinExistence type="predicted"/>
<evidence type="ECO:0000313" key="1">
    <source>
        <dbReference type="EMBL" id="ERK71814.1"/>
    </source>
</evidence>
<protein>
    <submittedName>
        <fullName evidence="1">Uncharacterized protein</fullName>
    </submittedName>
</protein>
<accession>U2RTD0</accession>
<dbReference type="HOGENOM" id="CLU_3321564_0_0_11"/>
<organism evidence="1 2">
    <name type="scientific">Leifsonia aquatica ATCC 14665</name>
    <dbReference type="NCBI Taxonomy" id="1358026"/>
    <lineage>
        <taxon>Bacteria</taxon>
        <taxon>Bacillati</taxon>
        <taxon>Actinomycetota</taxon>
        <taxon>Actinomycetes</taxon>
        <taxon>Micrococcales</taxon>
        <taxon>Microbacteriaceae</taxon>
        <taxon>Leifsonia</taxon>
    </lineage>
</organism>
<comment type="caution">
    <text evidence="1">The sequence shown here is derived from an EMBL/GenBank/DDBJ whole genome shotgun (WGS) entry which is preliminary data.</text>
</comment>
<gene>
    <name evidence="1" type="ORF">N136_01847</name>
</gene>
<name>U2RTD0_LEIAQ</name>